<feature type="modified residue" description="4-aspartylphosphate" evidence="2">
    <location>
        <position position="54"/>
    </location>
</feature>
<dbReference type="Pfam" id="PF04397">
    <property type="entry name" value="LytTR"/>
    <property type="match status" value="1"/>
</dbReference>
<dbReference type="GO" id="GO:0003677">
    <property type="term" value="F:DNA binding"/>
    <property type="evidence" value="ECO:0007669"/>
    <property type="project" value="InterPro"/>
</dbReference>
<feature type="domain" description="Response regulatory" evidence="3">
    <location>
        <begin position="3"/>
        <end position="115"/>
    </location>
</feature>
<dbReference type="Pfam" id="PF00072">
    <property type="entry name" value="Response_reg"/>
    <property type="match status" value="1"/>
</dbReference>
<proteinExistence type="predicted"/>
<evidence type="ECO:0000256" key="2">
    <source>
        <dbReference type="PROSITE-ProRule" id="PRU00169"/>
    </source>
</evidence>
<dbReference type="Proteomes" id="UP000307749">
    <property type="component" value="Unassembled WGS sequence"/>
</dbReference>
<dbReference type="EMBL" id="MWQO01000014">
    <property type="protein sequence ID" value="THD11261.1"/>
    <property type="molecule type" value="Genomic_DNA"/>
</dbReference>
<dbReference type="OrthoDB" id="236568at2"/>
<dbReference type="GO" id="GO:0000156">
    <property type="term" value="F:phosphorelay response regulator activity"/>
    <property type="evidence" value="ECO:0007669"/>
    <property type="project" value="InterPro"/>
</dbReference>
<feature type="domain" description="HTH LytTR-type" evidence="4">
    <location>
        <begin position="146"/>
        <end position="250"/>
    </location>
</feature>
<dbReference type="PANTHER" id="PTHR37299:SF1">
    <property type="entry name" value="STAGE 0 SPORULATION PROTEIN A HOMOLOG"/>
    <property type="match status" value="1"/>
</dbReference>
<dbReference type="RefSeq" id="WP_081130205.1">
    <property type="nucleotide sequence ID" value="NZ_LDOS01000005.1"/>
</dbReference>
<evidence type="ECO:0000259" key="3">
    <source>
        <dbReference type="PROSITE" id="PS50110"/>
    </source>
</evidence>
<sequence length="263" mass="29258">MLEVALVEDEAPARARLKRLLAAHVDVRIVGEAEDVASALALLRATRPALVFLDVQLGRDDAFALLRRLPEPQPLIVFATAYHEHALRAFEVAAIDYLLKPFDGERLARALARVRARLTEADAWPADEDVRRLRAAWSPAAPPPRLVVQDRGRRIVVPLAELLRVATCGNYVELHTAERRYLLRTPLARLAQHLDPAQFLRVHRGHLLRADQIVSVTPRAHGDAELHLRDGSTLLLSRRYRDALPADLRGVIPLASASVPPVT</sequence>
<protein>
    <recommendedName>
        <fullName evidence="7">DNA-binding response regulator</fullName>
    </recommendedName>
</protein>
<comment type="caution">
    <text evidence="5">The sequence shown here is derived from an EMBL/GenBank/DDBJ whole genome shotgun (WGS) entry which is preliminary data.</text>
</comment>
<dbReference type="AlphaFoldDB" id="A0A4V3UTN0"/>
<evidence type="ECO:0000256" key="1">
    <source>
        <dbReference type="ARBA" id="ARBA00023012"/>
    </source>
</evidence>
<evidence type="ECO:0008006" key="7">
    <source>
        <dbReference type="Google" id="ProtNLM"/>
    </source>
</evidence>
<dbReference type="SMART" id="SM00850">
    <property type="entry name" value="LytTR"/>
    <property type="match status" value="1"/>
</dbReference>
<gene>
    <name evidence="5" type="ORF">B1806_03835</name>
</gene>
<keyword evidence="6" id="KW-1185">Reference proteome</keyword>
<name>A0A4V3UTN0_9GAMM</name>
<accession>A0A4V3UTN0</accession>
<dbReference type="Gene3D" id="2.40.50.1020">
    <property type="entry name" value="LytTr DNA-binding domain"/>
    <property type="match status" value="1"/>
</dbReference>
<dbReference type="InterPro" id="IPR007492">
    <property type="entry name" value="LytTR_DNA-bd_dom"/>
</dbReference>
<dbReference type="SMART" id="SM00448">
    <property type="entry name" value="REC"/>
    <property type="match status" value="1"/>
</dbReference>
<dbReference type="InterPro" id="IPR046947">
    <property type="entry name" value="LytR-like"/>
</dbReference>
<keyword evidence="2" id="KW-0597">Phosphoprotein</keyword>
<dbReference type="Gene3D" id="3.40.50.2300">
    <property type="match status" value="1"/>
</dbReference>
<dbReference type="InterPro" id="IPR001789">
    <property type="entry name" value="Sig_transdc_resp-reg_receiver"/>
</dbReference>
<keyword evidence="1" id="KW-0902">Two-component regulatory system</keyword>
<evidence type="ECO:0000259" key="4">
    <source>
        <dbReference type="PROSITE" id="PS50930"/>
    </source>
</evidence>
<dbReference type="STRING" id="993689.GCA_002077135_00153"/>
<evidence type="ECO:0000313" key="6">
    <source>
        <dbReference type="Proteomes" id="UP000307749"/>
    </source>
</evidence>
<dbReference type="PANTHER" id="PTHR37299">
    <property type="entry name" value="TRANSCRIPTIONAL REGULATOR-RELATED"/>
    <property type="match status" value="1"/>
</dbReference>
<dbReference type="PROSITE" id="PS50110">
    <property type="entry name" value="RESPONSE_REGULATORY"/>
    <property type="match status" value="1"/>
</dbReference>
<reference evidence="5 6" key="1">
    <citation type="submission" date="2017-02" db="EMBL/GenBank/DDBJ databases">
        <title>Whole genome sequencing of Metallibacterium scheffleri DSM 24874 (T).</title>
        <authorList>
            <person name="Kumar S."/>
            <person name="Patil P."/>
            <person name="Patil P.B."/>
        </authorList>
    </citation>
    <scope>NUCLEOTIDE SEQUENCE [LARGE SCALE GENOMIC DNA]</scope>
    <source>
        <strain evidence="5 6">DSM 24874</strain>
    </source>
</reference>
<dbReference type="InterPro" id="IPR011006">
    <property type="entry name" value="CheY-like_superfamily"/>
</dbReference>
<dbReference type="SUPFAM" id="SSF52172">
    <property type="entry name" value="CheY-like"/>
    <property type="match status" value="1"/>
</dbReference>
<evidence type="ECO:0000313" key="5">
    <source>
        <dbReference type="EMBL" id="THD11261.1"/>
    </source>
</evidence>
<dbReference type="PROSITE" id="PS50930">
    <property type="entry name" value="HTH_LYTTR"/>
    <property type="match status" value="1"/>
</dbReference>
<organism evidence="5 6">
    <name type="scientific">Metallibacterium scheffleri</name>
    <dbReference type="NCBI Taxonomy" id="993689"/>
    <lineage>
        <taxon>Bacteria</taxon>
        <taxon>Pseudomonadati</taxon>
        <taxon>Pseudomonadota</taxon>
        <taxon>Gammaproteobacteria</taxon>
        <taxon>Lysobacterales</taxon>
        <taxon>Rhodanobacteraceae</taxon>
        <taxon>Metallibacterium</taxon>
    </lineage>
</organism>